<keyword evidence="3" id="KW-1185">Reference proteome</keyword>
<accession>A0A846QMR0</accession>
<comment type="caution">
    <text evidence="2">The sequence shown here is derived from an EMBL/GenBank/DDBJ whole genome shotgun (WGS) entry which is preliminary data.</text>
</comment>
<dbReference type="InterPro" id="IPR008840">
    <property type="entry name" value="Sipho_Gp157"/>
</dbReference>
<organism evidence="2 3">
    <name type="scientific">Desulfobaculum xiamenense</name>
    <dbReference type="NCBI Taxonomy" id="995050"/>
    <lineage>
        <taxon>Bacteria</taxon>
        <taxon>Pseudomonadati</taxon>
        <taxon>Thermodesulfobacteriota</taxon>
        <taxon>Desulfovibrionia</taxon>
        <taxon>Desulfovibrionales</taxon>
        <taxon>Desulfovibrionaceae</taxon>
        <taxon>Desulfobaculum</taxon>
    </lineage>
</organism>
<dbReference type="RefSeq" id="WP_167940582.1">
    <property type="nucleotide sequence ID" value="NZ_JAATJA010000001.1"/>
</dbReference>
<evidence type="ECO:0000256" key="1">
    <source>
        <dbReference type="SAM" id="Coils"/>
    </source>
</evidence>
<protein>
    <submittedName>
        <fullName evidence="2">ABC-type transporter Mla subunit MlaD</fullName>
    </submittedName>
</protein>
<reference evidence="2 3" key="1">
    <citation type="submission" date="2020-03" db="EMBL/GenBank/DDBJ databases">
        <title>Genomic Encyclopedia of Type Strains, Phase IV (KMG-IV): sequencing the most valuable type-strain genomes for metagenomic binning, comparative biology and taxonomic classification.</title>
        <authorList>
            <person name="Goeker M."/>
        </authorList>
    </citation>
    <scope>NUCLEOTIDE SEQUENCE [LARGE SCALE GENOMIC DNA]</scope>
    <source>
        <strain evidence="2 3">DSM 24233</strain>
    </source>
</reference>
<name>A0A846QMR0_9BACT</name>
<dbReference type="Pfam" id="PF05565">
    <property type="entry name" value="Sipho_Gp157"/>
    <property type="match status" value="1"/>
</dbReference>
<dbReference type="AlphaFoldDB" id="A0A846QMR0"/>
<dbReference type="EMBL" id="JAATJA010000001">
    <property type="protein sequence ID" value="NJB67533.1"/>
    <property type="molecule type" value="Genomic_DNA"/>
</dbReference>
<evidence type="ECO:0000313" key="2">
    <source>
        <dbReference type="EMBL" id="NJB67533.1"/>
    </source>
</evidence>
<sequence>MLRIHDTEQAIHDLFDAAEEMASRPEDFTDEERAEIQRALEEQADLLASEEAEHADRYAFVIRKRLDEASFLREEAQRLHERARAVENNVARFKTTLIDAFRRHGIQKIKGAKYTVFLRTAESVTLDVDPENLPSEFRNEVIEYKPRKADIKAAIKAGGTVPGARIVENVSLTIR</sequence>
<evidence type="ECO:0000313" key="3">
    <source>
        <dbReference type="Proteomes" id="UP000580856"/>
    </source>
</evidence>
<gene>
    <name evidence="2" type="ORF">GGQ74_001173</name>
</gene>
<feature type="coiled-coil region" evidence="1">
    <location>
        <begin position="33"/>
        <end position="96"/>
    </location>
</feature>
<dbReference type="Proteomes" id="UP000580856">
    <property type="component" value="Unassembled WGS sequence"/>
</dbReference>
<proteinExistence type="predicted"/>
<keyword evidence="1" id="KW-0175">Coiled coil</keyword>